<sequence>MRKNRQIKRILTAASAVALGATMLTASPAAAAQIAHNCVGEQVVRCANVEMSSPGVFNAHARVTDSSGGGDYRVRVREVYLEVLRDGVWWTVKDAYPGDAWEPVQAVHRTASWSCGSSPQVSMRAKVTMEWEDQNYVIGRGTLTSGSVKVCPRT</sequence>
<evidence type="ECO:0008006" key="4">
    <source>
        <dbReference type="Google" id="ProtNLM"/>
    </source>
</evidence>
<protein>
    <recommendedName>
        <fullName evidence="4">Secreted protein</fullName>
    </recommendedName>
</protein>
<reference evidence="3" key="1">
    <citation type="journal article" date="2019" name="Int. J. Syst. Evol. Microbiol.">
        <title>The Global Catalogue of Microorganisms (GCM) 10K type strain sequencing project: providing services to taxonomists for standard genome sequencing and annotation.</title>
        <authorList>
            <consortium name="The Broad Institute Genomics Platform"/>
            <consortium name="The Broad Institute Genome Sequencing Center for Infectious Disease"/>
            <person name="Wu L."/>
            <person name="Ma J."/>
        </authorList>
    </citation>
    <scope>NUCLEOTIDE SEQUENCE [LARGE SCALE GENOMIC DNA]</scope>
    <source>
        <strain evidence="3">CCUG 42722</strain>
    </source>
</reference>
<comment type="caution">
    <text evidence="2">The sequence shown here is derived from an EMBL/GenBank/DDBJ whole genome shotgun (WGS) entry which is preliminary data.</text>
</comment>
<keyword evidence="1" id="KW-0732">Signal</keyword>
<dbReference type="EMBL" id="JBHSFI010000003">
    <property type="protein sequence ID" value="MFC4627660.1"/>
    <property type="molecule type" value="Genomic_DNA"/>
</dbReference>
<evidence type="ECO:0000313" key="3">
    <source>
        <dbReference type="Proteomes" id="UP001596011"/>
    </source>
</evidence>
<feature type="chain" id="PRO_5047500313" description="Secreted protein" evidence="1">
    <location>
        <begin position="32"/>
        <end position="154"/>
    </location>
</feature>
<evidence type="ECO:0000313" key="2">
    <source>
        <dbReference type="EMBL" id="MFC4627660.1"/>
    </source>
</evidence>
<gene>
    <name evidence="2" type="ORF">ACFO6V_05390</name>
</gene>
<proteinExistence type="predicted"/>
<dbReference type="Proteomes" id="UP001596011">
    <property type="component" value="Unassembled WGS sequence"/>
</dbReference>
<name>A0ABV9HDL8_9MICO</name>
<organism evidence="2 3">
    <name type="scientific">Promicromonospora alba</name>
    <dbReference type="NCBI Taxonomy" id="1616110"/>
    <lineage>
        <taxon>Bacteria</taxon>
        <taxon>Bacillati</taxon>
        <taxon>Actinomycetota</taxon>
        <taxon>Actinomycetes</taxon>
        <taxon>Micrococcales</taxon>
        <taxon>Promicromonosporaceae</taxon>
        <taxon>Promicromonospora</taxon>
    </lineage>
</organism>
<accession>A0ABV9HDL8</accession>
<keyword evidence="3" id="KW-1185">Reference proteome</keyword>
<dbReference type="RefSeq" id="WP_377133020.1">
    <property type="nucleotide sequence ID" value="NZ_JBHSFI010000003.1"/>
</dbReference>
<feature type="signal peptide" evidence="1">
    <location>
        <begin position="1"/>
        <end position="31"/>
    </location>
</feature>
<evidence type="ECO:0000256" key="1">
    <source>
        <dbReference type="SAM" id="SignalP"/>
    </source>
</evidence>